<evidence type="ECO:0000313" key="3">
    <source>
        <dbReference type="Proteomes" id="UP001279660"/>
    </source>
</evidence>
<dbReference type="Proteomes" id="UP001279660">
    <property type="component" value="Unassembled WGS sequence"/>
</dbReference>
<evidence type="ECO:0000256" key="1">
    <source>
        <dbReference type="SAM" id="Phobius"/>
    </source>
</evidence>
<proteinExistence type="predicted"/>
<dbReference type="RefSeq" id="WP_010408592.1">
    <property type="nucleotide sequence ID" value="NZ_JAWXXV010000001.1"/>
</dbReference>
<dbReference type="EMBL" id="JAWXXV010000001">
    <property type="protein sequence ID" value="MDX5985230.1"/>
    <property type="molecule type" value="Genomic_DNA"/>
</dbReference>
<keyword evidence="1" id="KW-0812">Transmembrane</keyword>
<keyword evidence="1" id="KW-1133">Transmembrane helix</keyword>
<comment type="caution">
    <text evidence="2">The sequence shown here is derived from an EMBL/GenBank/DDBJ whole genome shotgun (WGS) entry which is preliminary data.</text>
</comment>
<keyword evidence="3" id="KW-1185">Reference proteome</keyword>
<organism evidence="2 3">
    <name type="scientific">Sphingomonas echinoides</name>
    <dbReference type="NCBI Taxonomy" id="59803"/>
    <lineage>
        <taxon>Bacteria</taxon>
        <taxon>Pseudomonadati</taxon>
        <taxon>Pseudomonadota</taxon>
        <taxon>Alphaproteobacteria</taxon>
        <taxon>Sphingomonadales</taxon>
        <taxon>Sphingomonadaceae</taxon>
        <taxon>Sphingomonas</taxon>
    </lineage>
</organism>
<sequence>MILPYMASTCLGIIVGWLIWTFVQRSETLTVKAIASLASLAAGGIVIGAASAVKPGDGDAVYAYPIGALVAILVLGLLSMDPKTLK</sequence>
<name>A0ABU4PTD6_9SPHN</name>
<protein>
    <submittedName>
        <fullName evidence="2">Uncharacterized protein</fullName>
    </submittedName>
</protein>
<feature type="transmembrane region" description="Helical" evidence="1">
    <location>
        <begin position="6"/>
        <end position="23"/>
    </location>
</feature>
<evidence type="ECO:0000313" key="2">
    <source>
        <dbReference type="EMBL" id="MDX5985230.1"/>
    </source>
</evidence>
<feature type="transmembrane region" description="Helical" evidence="1">
    <location>
        <begin position="62"/>
        <end position="80"/>
    </location>
</feature>
<reference evidence="2 3" key="1">
    <citation type="submission" date="2023-11" db="EMBL/GenBank/DDBJ databases">
        <title>MicrobeMod: A computational toolkit for identifying prokaryotic methylation and restriction-modification with nanopore sequencing.</title>
        <authorList>
            <person name="Crits-Christoph A."/>
            <person name="Kang S.C."/>
            <person name="Lee H."/>
            <person name="Ostrov N."/>
        </authorList>
    </citation>
    <scope>NUCLEOTIDE SEQUENCE [LARGE SCALE GENOMIC DNA]</scope>
    <source>
        <strain evidence="2 3">ATCC 14820</strain>
    </source>
</reference>
<feature type="transmembrane region" description="Helical" evidence="1">
    <location>
        <begin position="30"/>
        <end position="50"/>
    </location>
</feature>
<accession>A0ABU4PTD6</accession>
<keyword evidence="1" id="KW-0472">Membrane</keyword>
<gene>
    <name evidence="2" type="ORF">SIL82_13305</name>
</gene>